<dbReference type="Proteomes" id="UP000192140">
    <property type="component" value="Unassembled WGS sequence"/>
</dbReference>
<proteinExistence type="predicted"/>
<feature type="active site" description="Proton donor" evidence="1">
    <location>
        <position position="57"/>
    </location>
</feature>
<evidence type="ECO:0000313" key="5">
    <source>
        <dbReference type="EMBL" id="CVI54715.1"/>
    </source>
</evidence>
<keyword evidence="6" id="KW-1185">Reference proteome</keyword>
<dbReference type="GO" id="GO:0016491">
    <property type="term" value="F:oxidoreductase activity"/>
    <property type="evidence" value="ECO:0007669"/>
    <property type="project" value="InterPro"/>
</dbReference>
<dbReference type="Pfam" id="PF00248">
    <property type="entry name" value="Aldo_ket_red"/>
    <property type="match status" value="1"/>
</dbReference>
<sequence length="281" mass="30901">MYDDIPSVTLPSGKEVPALGLGTWNMGETRSSAPQEVESIRKAIDLGMTLIDTAEMYADGRSEEVVGAAIAGRRQNVFLVSKIYPWNASERGTAEACERSLARLGTDHIDLYLLHWRGEHPLAETVAAFERLKSDGKIGDWGVSNFDTDGMEELFAVPGGKNCAANQVLYNLSRRGPEFSLLPWCQERGVPLMAYSPIEQGRILKNHELIRIAKAYQATPAQLALAFLLERDGVIAIPKSASVSRVEENRGATDLEITEEDWAALDAVFPPPTRKTSLEML</sequence>
<comment type="caution">
    <text evidence="5">The sequence shown here is derived from an EMBL/GenBank/DDBJ whole genome shotgun (WGS) entry which is preliminary data.</text>
</comment>
<dbReference type="InterPro" id="IPR023210">
    <property type="entry name" value="NADP_OxRdtase_dom"/>
</dbReference>
<evidence type="ECO:0000256" key="3">
    <source>
        <dbReference type="PIRSR" id="PIRSR000097-3"/>
    </source>
</evidence>
<dbReference type="AlphaFoldDB" id="A0A1S7TJC5"/>
<dbReference type="CDD" id="cd19138">
    <property type="entry name" value="AKR_YeaE"/>
    <property type="match status" value="1"/>
</dbReference>
<evidence type="ECO:0000256" key="1">
    <source>
        <dbReference type="PIRSR" id="PIRSR000097-1"/>
    </source>
</evidence>
<dbReference type="RefSeq" id="WP_080851500.1">
    <property type="nucleotide sequence ID" value="NZ_LT009775.1"/>
</dbReference>
<dbReference type="InterPro" id="IPR036812">
    <property type="entry name" value="NAD(P)_OxRdtase_dom_sf"/>
</dbReference>
<dbReference type="EMBL" id="FCNP01000004">
    <property type="protein sequence ID" value="CVI54715.1"/>
    <property type="molecule type" value="Genomic_DNA"/>
</dbReference>
<dbReference type="PANTHER" id="PTHR43638">
    <property type="entry name" value="OXIDOREDUCTASE, ALDO/KETO REDUCTASE FAMILY PROTEIN"/>
    <property type="match status" value="1"/>
</dbReference>
<dbReference type="PRINTS" id="PR00069">
    <property type="entry name" value="ALDKETRDTASE"/>
</dbReference>
<gene>
    <name evidence="5" type="primary">yeaE</name>
    <name evidence="5" type="ORF">AGR7A_Cc120229</name>
</gene>
<reference evidence="5" key="1">
    <citation type="submission" date="2016-01" db="EMBL/GenBank/DDBJ databases">
        <authorList>
            <person name="Regsiter A."/>
            <person name="william w."/>
        </authorList>
    </citation>
    <scope>NUCLEOTIDE SEQUENCE</scope>
    <source>
        <strain evidence="5">NCPPB 1641</strain>
    </source>
</reference>
<feature type="domain" description="NADP-dependent oxidoreductase" evidence="4">
    <location>
        <begin position="19"/>
        <end position="268"/>
    </location>
</feature>
<dbReference type="InterPro" id="IPR020471">
    <property type="entry name" value="AKR"/>
</dbReference>
<evidence type="ECO:0000313" key="6">
    <source>
        <dbReference type="Proteomes" id="UP000192140"/>
    </source>
</evidence>
<protein>
    <submittedName>
        <fullName evidence="5">Oxidoreductase</fullName>
    </submittedName>
</protein>
<evidence type="ECO:0000259" key="4">
    <source>
        <dbReference type="Pfam" id="PF00248"/>
    </source>
</evidence>
<name>A0A1S7TJC5_9HYPH</name>
<feature type="site" description="Lowers pKa of active site Tyr" evidence="3">
    <location>
        <position position="82"/>
    </location>
</feature>
<dbReference type="Gene3D" id="3.20.20.100">
    <property type="entry name" value="NADP-dependent oxidoreductase domain"/>
    <property type="match status" value="1"/>
</dbReference>
<dbReference type="SUPFAM" id="SSF51430">
    <property type="entry name" value="NAD(P)-linked oxidoreductase"/>
    <property type="match status" value="1"/>
</dbReference>
<feature type="binding site" evidence="2">
    <location>
        <position position="115"/>
    </location>
    <ligand>
        <name>substrate</name>
    </ligand>
</feature>
<accession>A0A1S7TJC5</accession>
<organism evidence="5 6">
    <name type="scientific">Agrobacterium deltaense NCPPB 1641</name>
    <dbReference type="NCBI Taxonomy" id="1183425"/>
    <lineage>
        <taxon>Bacteria</taxon>
        <taxon>Pseudomonadati</taxon>
        <taxon>Pseudomonadota</taxon>
        <taxon>Alphaproteobacteria</taxon>
        <taxon>Hyphomicrobiales</taxon>
        <taxon>Rhizobiaceae</taxon>
        <taxon>Rhizobium/Agrobacterium group</taxon>
        <taxon>Agrobacterium</taxon>
    </lineage>
</organism>
<dbReference type="PIRSF" id="PIRSF000097">
    <property type="entry name" value="AKR"/>
    <property type="match status" value="1"/>
</dbReference>
<evidence type="ECO:0000256" key="2">
    <source>
        <dbReference type="PIRSR" id="PIRSR000097-2"/>
    </source>
</evidence>
<dbReference type="PANTHER" id="PTHR43638:SF3">
    <property type="entry name" value="ALDEHYDE REDUCTASE"/>
    <property type="match status" value="1"/>
</dbReference>